<evidence type="ECO:0000313" key="3">
    <source>
        <dbReference type="EMBL" id="GHC59174.1"/>
    </source>
</evidence>
<sequence length="108" mass="12378">MCARLFVLLTALAIPLLVSCKDEELVTQSREQERRIQALRAELAMVKVKLDANWSKDLSRLLEEEEYAIGDLKGVISDLESELEQLHKDREKAEKAFNDYKAKYPVGL</sequence>
<evidence type="ECO:0000256" key="1">
    <source>
        <dbReference type="SAM" id="Coils"/>
    </source>
</evidence>
<feature type="chain" id="PRO_5037219148" evidence="2">
    <location>
        <begin position="21"/>
        <end position="108"/>
    </location>
</feature>
<dbReference type="PROSITE" id="PS51257">
    <property type="entry name" value="PROKAR_LIPOPROTEIN"/>
    <property type="match status" value="1"/>
</dbReference>
<dbReference type="EMBL" id="BMXI01000012">
    <property type="protein sequence ID" value="GHC59174.1"/>
    <property type="molecule type" value="Genomic_DNA"/>
</dbReference>
<name>A0A918TRS1_9BACT</name>
<evidence type="ECO:0000313" key="4">
    <source>
        <dbReference type="Proteomes" id="UP000644507"/>
    </source>
</evidence>
<keyword evidence="4" id="KW-1185">Reference proteome</keyword>
<feature type="signal peptide" evidence="2">
    <location>
        <begin position="1"/>
        <end position="20"/>
    </location>
</feature>
<dbReference type="RefSeq" id="WP_189570957.1">
    <property type="nucleotide sequence ID" value="NZ_BMXI01000012.1"/>
</dbReference>
<dbReference type="Proteomes" id="UP000644507">
    <property type="component" value="Unassembled WGS sequence"/>
</dbReference>
<feature type="coiled-coil region" evidence="1">
    <location>
        <begin position="22"/>
        <end position="103"/>
    </location>
</feature>
<reference evidence="3" key="2">
    <citation type="submission" date="2020-09" db="EMBL/GenBank/DDBJ databases">
        <authorList>
            <person name="Sun Q."/>
            <person name="Kim S."/>
        </authorList>
    </citation>
    <scope>NUCLEOTIDE SEQUENCE</scope>
    <source>
        <strain evidence="3">KCTC 12988</strain>
    </source>
</reference>
<reference evidence="3" key="1">
    <citation type="journal article" date="2014" name="Int. J. Syst. Evol. Microbiol.">
        <title>Complete genome sequence of Corynebacterium casei LMG S-19264T (=DSM 44701T), isolated from a smear-ripened cheese.</title>
        <authorList>
            <consortium name="US DOE Joint Genome Institute (JGI-PGF)"/>
            <person name="Walter F."/>
            <person name="Albersmeier A."/>
            <person name="Kalinowski J."/>
            <person name="Ruckert C."/>
        </authorList>
    </citation>
    <scope>NUCLEOTIDE SEQUENCE</scope>
    <source>
        <strain evidence="3">KCTC 12988</strain>
    </source>
</reference>
<evidence type="ECO:0000256" key="2">
    <source>
        <dbReference type="SAM" id="SignalP"/>
    </source>
</evidence>
<protein>
    <submittedName>
        <fullName evidence="3">Uncharacterized protein</fullName>
    </submittedName>
</protein>
<proteinExistence type="predicted"/>
<keyword evidence="1" id="KW-0175">Coiled coil</keyword>
<keyword evidence="2" id="KW-0732">Signal</keyword>
<dbReference type="AlphaFoldDB" id="A0A918TRS1"/>
<organism evidence="3 4">
    <name type="scientific">Roseibacillus persicicus</name>
    <dbReference type="NCBI Taxonomy" id="454148"/>
    <lineage>
        <taxon>Bacteria</taxon>
        <taxon>Pseudomonadati</taxon>
        <taxon>Verrucomicrobiota</taxon>
        <taxon>Verrucomicrobiia</taxon>
        <taxon>Verrucomicrobiales</taxon>
        <taxon>Verrucomicrobiaceae</taxon>
        <taxon>Roseibacillus</taxon>
    </lineage>
</organism>
<comment type="caution">
    <text evidence="3">The sequence shown here is derived from an EMBL/GenBank/DDBJ whole genome shotgun (WGS) entry which is preliminary data.</text>
</comment>
<accession>A0A918TRS1</accession>
<gene>
    <name evidence="3" type="ORF">GCM10007100_27840</name>
</gene>